<dbReference type="EMBL" id="JAQNDN010000025">
    <property type="protein sequence ID" value="MDC0674720.1"/>
    <property type="molecule type" value="Genomic_DNA"/>
</dbReference>
<sequence length="162" mass="17440">MAAVTSFLGAQTREGVMMSEALFFRCGACGQLNKIAAERRFDAPKCGHCKQKLDTTGQPQDVSDAELQRAVASAPVPVLVDFWAPWCGPCRQVAPHIAELAARHAGKLLVLKINTEEHRQTAGALQIRSIPTLCVYQGGELAFRQPGAVFGPQLEAVVAPFL</sequence>
<dbReference type="Proteomes" id="UP001217838">
    <property type="component" value="Unassembled WGS sequence"/>
</dbReference>
<dbReference type="PROSITE" id="PS00194">
    <property type="entry name" value="THIOREDOXIN_1"/>
    <property type="match status" value="1"/>
</dbReference>
<dbReference type="PANTHER" id="PTHR45663">
    <property type="entry name" value="GEO12009P1"/>
    <property type="match status" value="1"/>
</dbReference>
<evidence type="ECO:0000313" key="6">
    <source>
        <dbReference type="EMBL" id="MDC0674720.1"/>
    </source>
</evidence>
<evidence type="ECO:0000256" key="4">
    <source>
        <dbReference type="ARBA" id="ARBA00023284"/>
    </source>
</evidence>
<protein>
    <submittedName>
        <fullName evidence="6">Thioredoxin domain-containing protein</fullName>
    </submittedName>
</protein>
<evidence type="ECO:0000259" key="5">
    <source>
        <dbReference type="PROSITE" id="PS51352"/>
    </source>
</evidence>
<feature type="domain" description="Thioredoxin" evidence="5">
    <location>
        <begin position="56"/>
        <end position="162"/>
    </location>
</feature>
<keyword evidence="2" id="KW-0249">Electron transport</keyword>
<dbReference type="InterPro" id="IPR017937">
    <property type="entry name" value="Thioredoxin_CS"/>
</dbReference>
<name>A0ABT5BKP0_9BACT</name>
<dbReference type="PRINTS" id="PR00421">
    <property type="entry name" value="THIOREDOXIN"/>
</dbReference>
<dbReference type="RefSeq" id="WP_272009193.1">
    <property type="nucleotide sequence ID" value="NZ_JAQNDN010000025.1"/>
</dbReference>
<proteinExistence type="predicted"/>
<reference evidence="6 7" key="1">
    <citation type="submission" date="2022-11" db="EMBL/GenBank/DDBJ databases">
        <title>Minimal conservation of predation-associated metabolite biosynthetic gene clusters underscores biosynthetic potential of Myxococcota including descriptions for ten novel species: Archangium lansinium sp. nov., Myxococcus landrumus sp. nov., Nannocystis bai.</title>
        <authorList>
            <person name="Ahearne A."/>
            <person name="Stevens C."/>
            <person name="Dowd S."/>
        </authorList>
    </citation>
    <scope>NUCLEOTIDE SEQUENCE [LARGE SCALE GENOMIC DNA]</scope>
    <source>
        <strain evidence="6 7">NCELM</strain>
    </source>
</reference>
<keyword evidence="3" id="KW-1015">Disulfide bond</keyword>
<dbReference type="Pfam" id="PF00085">
    <property type="entry name" value="Thioredoxin"/>
    <property type="match status" value="1"/>
</dbReference>
<organism evidence="6 7">
    <name type="scientific">Nannocystis radixulma</name>
    <dbReference type="NCBI Taxonomy" id="2995305"/>
    <lineage>
        <taxon>Bacteria</taxon>
        <taxon>Pseudomonadati</taxon>
        <taxon>Myxococcota</taxon>
        <taxon>Polyangia</taxon>
        <taxon>Nannocystales</taxon>
        <taxon>Nannocystaceae</taxon>
        <taxon>Nannocystis</taxon>
    </lineage>
</organism>
<dbReference type="InterPro" id="IPR036249">
    <property type="entry name" value="Thioredoxin-like_sf"/>
</dbReference>
<dbReference type="Gene3D" id="2.30.30.380">
    <property type="entry name" value="Zn-finger domain of Sec23/24"/>
    <property type="match status" value="1"/>
</dbReference>
<comment type="caution">
    <text evidence="6">The sequence shown here is derived from an EMBL/GenBank/DDBJ whole genome shotgun (WGS) entry which is preliminary data.</text>
</comment>
<dbReference type="Gene3D" id="3.40.30.10">
    <property type="entry name" value="Glutaredoxin"/>
    <property type="match status" value="1"/>
</dbReference>
<dbReference type="PANTHER" id="PTHR45663:SF11">
    <property type="entry name" value="GEO12009P1"/>
    <property type="match status" value="1"/>
</dbReference>
<evidence type="ECO:0000256" key="2">
    <source>
        <dbReference type="ARBA" id="ARBA00022982"/>
    </source>
</evidence>
<evidence type="ECO:0000313" key="7">
    <source>
        <dbReference type="Proteomes" id="UP001217838"/>
    </source>
</evidence>
<gene>
    <name evidence="6" type="ORF">POL58_43630</name>
</gene>
<dbReference type="Pfam" id="PF21352">
    <property type="entry name" value="Zn_ribbon_Thio2"/>
    <property type="match status" value="1"/>
</dbReference>
<keyword evidence="7" id="KW-1185">Reference proteome</keyword>
<keyword evidence="4" id="KW-0676">Redox-active center</keyword>
<dbReference type="SUPFAM" id="SSF52833">
    <property type="entry name" value="Thioredoxin-like"/>
    <property type="match status" value="1"/>
</dbReference>
<dbReference type="CDD" id="cd02947">
    <property type="entry name" value="TRX_family"/>
    <property type="match status" value="1"/>
</dbReference>
<keyword evidence="1" id="KW-0813">Transport</keyword>
<dbReference type="PROSITE" id="PS51352">
    <property type="entry name" value="THIOREDOXIN_2"/>
    <property type="match status" value="1"/>
</dbReference>
<accession>A0ABT5BKP0</accession>
<dbReference type="InterPro" id="IPR013766">
    <property type="entry name" value="Thioredoxin_domain"/>
</dbReference>
<evidence type="ECO:0000256" key="3">
    <source>
        <dbReference type="ARBA" id="ARBA00023157"/>
    </source>
</evidence>
<evidence type="ECO:0000256" key="1">
    <source>
        <dbReference type="ARBA" id="ARBA00022448"/>
    </source>
</evidence>
<dbReference type="InterPro" id="IPR049299">
    <property type="entry name" value="Thio2_N"/>
</dbReference>